<evidence type="ECO:0000313" key="3">
    <source>
        <dbReference type="Proteomes" id="UP000037046"/>
    </source>
</evidence>
<accession>A0A0L6CQQ7</accession>
<feature type="region of interest" description="Disordered" evidence="1">
    <location>
        <begin position="252"/>
        <end position="285"/>
    </location>
</feature>
<organism evidence="2 3">
    <name type="scientific">Roseovarius tolerans</name>
    <dbReference type="NCBI Taxonomy" id="74031"/>
    <lineage>
        <taxon>Bacteria</taxon>
        <taxon>Pseudomonadati</taxon>
        <taxon>Pseudomonadota</taxon>
        <taxon>Alphaproteobacteria</taxon>
        <taxon>Rhodobacterales</taxon>
        <taxon>Roseobacteraceae</taxon>
        <taxon>Roseovarius</taxon>
    </lineage>
</organism>
<feature type="compositionally biased region" description="Basic and acidic residues" evidence="1">
    <location>
        <begin position="402"/>
        <end position="413"/>
    </location>
</feature>
<feature type="compositionally biased region" description="Acidic residues" evidence="1">
    <location>
        <begin position="253"/>
        <end position="263"/>
    </location>
</feature>
<dbReference type="EMBL" id="LGVV01000069">
    <property type="protein sequence ID" value="KNX40104.1"/>
    <property type="molecule type" value="Genomic_DNA"/>
</dbReference>
<dbReference type="Proteomes" id="UP000037046">
    <property type="component" value="Unassembled WGS sequence"/>
</dbReference>
<evidence type="ECO:0000256" key="1">
    <source>
        <dbReference type="SAM" id="MobiDB-lite"/>
    </source>
</evidence>
<feature type="region of interest" description="Disordered" evidence="1">
    <location>
        <begin position="361"/>
        <end position="419"/>
    </location>
</feature>
<gene>
    <name evidence="2" type="ORF">ROTO_33570</name>
</gene>
<dbReference type="PATRIC" id="fig|74031.6.peg.3431"/>
<evidence type="ECO:0000313" key="2">
    <source>
        <dbReference type="EMBL" id="KNX40104.1"/>
    </source>
</evidence>
<protein>
    <submittedName>
        <fullName evidence="2">Uncharacterized protein</fullName>
    </submittedName>
</protein>
<feature type="compositionally biased region" description="Acidic residues" evidence="1">
    <location>
        <begin position="371"/>
        <end position="380"/>
    </location>
</feature>
<dbReference type="RefSeq" id="WP_152911705.1">
    <property type="nucleotide sequence ID" value="NZ_CP118494.1"/>
</dbReference>
<name>A0A0L6CQQ7_9RHOB</name>
<sequence>MSLDRTTESIAHFVGLFHMAVEDNRLRDQYIEFKRDKDDPTEEASLEFKPVRIATDLKLDGYSGKVVHADTSEVQQPGLGQGLLSLPAILQNYAAGPFKPTEQPPEPLIGGSNGGGGGYKILPYVPIPPQMITITLQSITLIDNDTLGDPAAADFISRDVFLSELETLVEFSEVLQPWTLQGLATAVLDDPTAAIEYTQTLQEVDAPELLDLSAYVLRDADTTGTVMNGTPVEERPEIDDFLPTFISLKRDEDVEEQDADADTPPDRPLSGASKDPALLHETDDGFPQYDGIDHNVVTGANESHNATWIYTNWIDAAVFAVGGNAIELNAISQTNILVDQDTKPAGLTQVGPVSSQTKNIASIDYEKTTTETDETTEDEKEISANTDNDPTLTEDDSSTAKTEPKDPIEKNVEEPGGQLGLPAVWNLETVEGDVTFTNIVQQHTFMSDADQLNLTFTANSTTVSTGENQTFNQFQANEFGFGYDLVLVGGSMITMNIINQTNILLDNDYFSGAGLGTAAVSSNDNSLVNNASIKKHGVDEQKAMLDDFKTALDDLSAGAKQLADYVAKNSLFEGLEALRALYISGDLTQLNIVDQINTIGDQDQVHMAAQAVMSTLENSSVAITTGSNYLTNTASIDQDGIDSTIMAAGEQYSDAMLYQAELIDTEANPLGVNISQLANEAVAILVDGLTKDIAQTVLEQEAGIFDLHTGGTSFDVMQTMTG</sequence>
<dbReference type="OrthoDB" id="8283038at2"/>
<proteinExistence type="predicted"/>
<comment type="caution">
    <text evidence="2">The sequence shown here is derived from an EMBL/GenBank/DDBJ whole genome shotgun (WGS) entry which is preliminary data.</text>
</comment>
<dbReference type="AlphaFoldDB" id="A0A0L6CQQ7"/>
<reference evidence="3" key="1">
    <citation type="submission" date="2015-07" db="EMBL/GenBank/DDBJ databases">
        <title>Draft Genome Sequence of Roseovarius tolerans EL-164, a producer of N-Acylated Alanine Methyl Esters (NAMEs).</title>
        <authorList>
            <person name="Voget S."/>
            <person name="Bruns H."/>
            <person name="Wagner-Doebler I."/>
            <person name="Schulz S."/>
            <person name="Daniel R."/>
        </authorList>
    </citation>
    <scope>NUCLEOTIDE SEQUENCE [LARGE SCALE GENOMIC DNA]</scope>
    <source>
        <strain evidence="3">EL-164</strain>
    </source>
</reference>
<keyword evidence="3" id="KW-1185">Reference proteome</keyword>